<evidence type="ECO:0000313" key="2">
    <source>
        <dbReference type="Proteomes" id="UP001374584"/>
    </source>
</evidence>
<reference evidence="1 2" key="1">
    <citation type="submission" date="2024-01" db="EMBL/GenBank/DDBJ databases">
        <title>The genomes of 5 underutilized Papilionoideae crops provide insights into root nodulation and disease resistanc.</title>
        <authorList>
            <person name="Jiang F."/>
        </authorList>
    </citation>
    <scope>NUCLEOTIDE SEQUENCE [LARGE SCALE GENOMIC DNA]</scope>
    <source>
        <strain evidence="1">JINMINGXINNONG_FW02</strain>
        <tissue evidence="1">Leaves</tissue>
    </source>
</reference>
<dbReference type="Proteomes" id="UP001374584">
    <property type="component" value="Unassembled WGS sequence"/>
</dbReference>
<evidence type="ECO:0000313" key="1">
    <source>
        <dbReference type="EMBL" id="KAK7382445.1"/>
    </source>
</evidence>
<accession>A0AAN9RSM9</accession>
<organism evidence="1 2">
    <name type="scientific">Phaseolus coccineus</name>
    <name type="common">Scarlet runner bean</name>
    <name type="synonym">Phaseolus multiflorus</name>
    <dbReference type="NCBI Taxonomy" id="3886"/>
    <lineage>
        <taxon>Eukaryota</taxon>
        <taxon>Viridiplantae</taxon>
        <taxon>Streptophyta</taxon>
        <taxon>Embryophyta</taxon>
        <taxon>Tracheophyta</taxon>
        <taxon>Spermatophyta</taxon>
        <taxon>Magnoliopsida</taxon>
        <taxon>eudicotyledons</taxon>
        <taxon>Gunneridae</taxon>
        <taxon>Pentapetalae</taxon>
        <taxon>rosids</taxon>
        <taxon>fabids</taxon>
        <taxon>Fabales</taxon>
        <taxon>Fabaceae</taxon>
        <taxon>Papilionoideae</taxon>
        <taxon>50 kb inversion clade</taxon>
        <taxon>NPAAA clade</taxon>
        <taxon>indigoferoid/millettioid clade</taxon>
        <taxon>Phaseoleae</taxon>
        <taxon>Phaseolus</taxon>
    </lineage>
</organism>
<comment type="caution">
    <text evidence="1">The sequence shown here is derived from an EMBL/GenBank/DDBJ whole genome shotgun (WGS) entry which is preliminary data.</text>
</comment>
<gene>
    <name evidence="1" type="ORF">VNO80_01297</name>
</gene>
<dbReference type="AlphaFoldDB" id="A0AAN9RSM9"/>
<name>A0AAN9RSM9_PHACN</name>
<protein>
    <submittedName>
        <fullName evidence="1">Uncharacterized protein</fullName>
    </submittedName>
</protein>
<keyword evidence="2" id="KW-1185">Reference proteome</keyword>
<sequence>MSLISAMTDVPLIPAMTYDTSPRLAEGSSSHYVMSKHTDIEKEREGIHPSTSSLWRRLCINSRASQHSLPFNTDLAQCLHTFTHYIE</sequence>
<dbReference type="EMBL" id="JAYMYR010000001">
    <property type="protein sequence ID" value="KAK7382445.1"/>
    <property type="molecule type" value="Genomic_DNA"/>
</dbReference>
<proteinExistence type="predicted"/>